<dbReference type="PANTHER" id="PTHR24329">
    <property type="entry name" value="HOMEOBOX PROTEIN ARISTALESS"/>
    <property type="match status" value="1"/>
</dbReference>
<dbReference type="SUPFAM" id="SSF46689">
    <property type="entry name" value="Homeodomain-like"/>
    <property type="match status" value="1"/>
</dbReference>
<evidence type="ECO:0000259" key="8">
    <source>
        <dbReference type="PROSITE" id="PS50071"/>
    </source>
</evidence>
<keyword evidence="9" id="KW-1185">Reference proteome</keyword>
<dbReference type="Proteomes" id="UP000515158">
    <property type="component" value="Unplaced"/>
</dbReference>
<feature type="region of interest" description="Disordered" evidence="7">
    <location>
        <begin position="48"/>
        <end position="156"/>
    </location>
</feature>
<gene>
    <name evidence="10" type="primary">LOC117643777</name>
</gene>
<dbReference type="GO" id="GO:0000981">
    <property type="term" value="F:DNA-binding transcription factor activity, RNA polymerase II-specific"/>
    <property type="evidence" value="ECO:0007669"/>
    <property type="project" value="InterPro"/>
</dbReference>
<dbReference type="InterPro" id="IPR009057">
    <property type="entry name" value="Homeodomain-like_sf"/>
</dbReference>
<reference evidence="10" key="1">
    <citation type="submission" date="2025-08" db="UniProtKB">
        <authorList>
            <consortium name="RefSeq"/>
        </authorList>
    </citation>
    <scope>IDENTIFICATION</scope>
    <source>
        <tissue evidence="10">Total insect</tissue>
    </source>
</reference>
<dbReference type="PROSITE" id="PS50071">
    <property type="entry name" value="HOMEOBOX_2"/>
    <property type="match status" value="1"/>
</dbReference>
<keyword evidence="4 5" id="KW-0539">Nucleus</keyword>
<feature type="compositionally biased region" description="Basic and acidic residues" evidence="7">
    <location>
        <begin position="136"/>
        <end position="149"/>
    </location>
</feature>
<keyword evidence="2 5" id="KW-0238">DNA-binding</keyword>
<dbReference type="GO" id="GO:0005634">
    <property type="term" value="C:nucleus"/>
    <property type="evidence" value="ECO:0007669"/>
    <property type="project" value="UniProtKB-SubCell"/>
</dbReference>
<dbReference type="AlphaFoldDB" id="A0A6P8YPE0"/>
<feature type="region of interest" description="Disordered" evidence="7">
    <location>
        <begin position="353"/>
        <end position="373"/>
    </location>
</feature>
<protein>
    <submittedName>
        <fullName evidence="10">Homeobox protein orthopedia B</fullName>
    </submittedName>
</protein>
<dbReference type="Gene3D" id="1.10.10.60">
    <property type="entry name" value="Homeodomain-like"/>
    <property type="match status" value="1"/>
</dbReference>
<evidence type="ECO:0000256" key="7">
    <source>
        <dbReference type="SAM" id="MobiDB-lite"/>
    </source>
</evidence>
<feature type="compositionally biased region" description="Basic residues" evidence="7">
    <location>
        <begin position="361"/>
        <end position="371"/>
    </location>
</feature>
<evidence type="ECO:0000256" key="5">
    <source>
        <dbReference type="PROSITE-ProRule" id="PRU00108"/>
    </source>
</evidence>
<feature type="domain" description="Homeobox" evidence="8">
    <location>
        <begin position="154"/>
        <end position="214"/>
    </location>
</feature>
<dbReference type="OrthoDB" id="6159439at2759"/>
<dbReference type="InterPro" id="IPR001356">
    <property type="entry name" value="HD"/>
</dbReference>
<feature type="compositionally biased region" description="Low complexity" evidence="7">
    <location>
        <begin position="57"/>
        <end position="70"/>
    </location>
</feature>
<keyword evidence="3 5" id="KW-0371">Homeobox</keyword>
<dbReference type="RefSeq" id="XP_034238746.1">
    <property type="nucleotide sequence ID" value="XM_034382855.1"/>
</dbReference>
<dbReference type="GeneID" id="117643777"/>
<proteinExistence type="predicted"/>
<dbReference type="SMART" id="SM00389">
    <property type="entry name" value="HOX"/>
    <property type="match status" value="1"/>
</dbReference>
<dbReference type="Pfam" id="PF00046">
    <property type="entry name" value="Homeodomain"/>
    <property type="match status" value="1"/>
</dbReference>
<evidence type="ECO:0000256" key="2">
    <source>
        <dbReference type="ARBA" id="ARBA00023125"/>
    </source>
</evidence>
<dbReference type="PROSITE" id="PS00027">
    <property type="entry name" value="HOMEOBOX_1"/>
    <property type="match status" value="1"/>
</dbReference>
<evidence type="ECO:0000256" key="3">
    <source>
        <dbReference type="ARBA" id="ARBA00023155"/>
    </source>
</evidence>
<dbReference type="InterPro" id="IPR017970">
    <property type="entry name" value="Homeobox_CS"/>
</dbReference>
<feature type="DNA-binding region" description="Homeobox" evidence="5">
    <location>
        <begin position="156"/>
        <end position="215"/>
    </location>
</feature>
<name>A0A6P8YPE0_THRPL</name>
<evidence type="ECO:0000256" key="6">
    <source>
        <dbReference type="RuleBase" id="RU000682"/>
    </source>
</evidence>
<feature type="compositionally biased region" description="Polar residues" evidence="7">
    <location>
        <begin position="119"/>
        <end position="135"/>
    </location>
</feature>
<feature type="compositionally biased region" description="Pro residues" evidence="7">
    <location>
        <begin position="252"/>
        <end position="263"/>
    </location>
</feature>
<dbReference type="InterPro" id="IPR050649">
    <property type="entry name" value="Paired_Homeobox_TFs"/>
</dbReference>
<sequence>MAAGPFDDAIFSDFGQCGAGTLLSGSGGKDSRGHHSIQVGDKVMLSDMMLGLPPMSPHHMNNNNSTSNNNKVESQPQHHLHGLQGLHHDLYHQDSPGPAASACSAASDTTPPGHGHNKASASDGSLLQPVASEQTTPKKSESKSSKSKADNNGIKKKKTRTTFTAYQLEELERAFERAPYPDVFAREELALKLNLSESRVQVWFQNRRAKWRKREPPRKTGYLGSGTSSPSLGSPFSTLGGGLSNGLSSFPPAAPAPPPPPHSVPLSTDPWASYSQYDINLPYSSSFSSPSSASSYGYGMQDVFRPSHHEYIQIGGDVDDSRDYQSLLGGHSPHHLGGPAYVDAVDDMNDKYPDDDGGLLHHQHHHGHHAGGTKDVDLGAVSSTAASTTTTIGGFNVINRPGAAGSASTGAAKDQGMVKVETDMQAFNLLPPFMSD</sequence>
<evidence type="ECO:0000256" key="1">
    <source>
        <dbReference type="ARBA" id="ARBA00004123"/>
    </source>
</evidence>
<dbReference type="PANTHER" id="PTHR24329:SF543">
    <property type="entry name" value="FI01017P-RELATED"/>
    <property type="match status" value="1"/>
</dbReference>
<evidence type="ECO:0000256" key="4">
    <source>
        <dbReference type="ARBA" id="ARBA00023242"/>
    </source>
</evidence>
<feature type="compositionally biased region" description="Low complexity" evidence="7">
    <location>
        <begin position="93"/>
        <end position="112"/>
    </location>
</feature>
<organism evidence="10">
    <name type="scientific">Thrips palmi</name>
    <name type="common">Melon thrips</name>
    <dbReference type="NCBI Taxonomy" id="161013"/>
    <lineage>
        <taxon>Eukaryota</taxon>
        <taxon>Metazoa</taxon>
        <taxon>Ecdysozoa</taxon>
        <taxon>Arthropoda</taxon>
        <taxon>Hexapoda</taxon>
        <taxon>Insecta</taxon>
        <taxon>Pterygota</taxon>
        <taxon>Neoptera</taxon>
        <taxon>Paraneoptera</taxon>
        <taxon>Thysanoptera</taxon>
        <taxon>Terebrantia</taxon>
        <taxon>Thripoidea</taxon>
        <taxon>Thripidae</taxon>
        <taxon>Thrips</taxon>
    </lineage>
</organism>
<evidence type="ECO:0000313" key="10">
    <source>
        <dbReference type="RefSeq" id="XP_034238746.1"/>
    </source>
</evidence>
<dbReference type="FunFam" id="1.10.10.60:FF:000252">
    <property type="entry name" value="Retinal homeobox protein Rx-B"/>
    <property type="match status" value="1"/>
</dbReference>
<evidence type="ECO:0000313" key="9">
    <source>
        <dbReference type="Proteomes" id="UP000515158"/>
    </source>
</evidence>
<accession>A0A6P8YPE0</accession>
<dbReference type="KEGG" id="tpal:117643777"/>
<comment type="subcellular location">
    <subcellularLocation>
        <location evidence="1 5 6">Nucleus</location>
    </subcellularLocation>
</comment>
<feature type="region of interest" description="Disordered" evidence="7">
    <location>
        <begin position="211"/>
        <end position="267"/>
    </location>
</feature>
<dbReference type="CDD" id="cd00086">
    <property type="entry name" value="homeodomain"/>
    <property type="match status" value="1"/>
</dbReference>
<dbReference type="GO" id="GO:0000977">
    <property type="term" value="F:RNA polymerase II transcription regulatory region sequence-specific DNA binding"/>
    <property type="evidence" value="ECO:0007669"/>
    <property type="project" value="TreeGrafter"/>
</dbReference>
<dbReference type="InParanoid" id="A0A6P8YPE0"/>
<feature type="compositionally biased region" description="Low complexity" evidence="7">
    <location>
        <begin position="220"/>
        <end position="238"/>
    </location>
</feature>